<sequence>MNEQSGYLDNKFGGKQNWMVAAINDGHPRYGGSCGRCYQIRCRPAVIVDNYGQKFADPKQGVIGIEYQEVSCPKQLQQALNPSVQKPRLKK</sequence>
<evidence type="ECO:0000313" key="2">
    <source>
        <dbReference type="Proteomes" id="UP000485058"/>
    </source>
</evidence>
<dbReference type="Gene3D" id="2.40.40.10">
    <property type="entry name" value="RlpA-like domain"/>
    <property type="match status" value="1"/>
</dbReference>
<dbReference type="InterPro" id="IPR036908">
    <property type="entry name" value="RlpA-like_sf"/>
</dbReference>
<dbReference type="EMBL" id="BLLF01002674">
    <property type="protein sequence ID" value="GFH24939.1"/>
    <property type="molecule type" value="Genomic_DNA"/>
</dbReference>
<evidence type="ECO:0000313" key="1">
    <source>
        <dbReference type="EMBL" id="GFH24939.1"/>
    </source>
</evidence>
<comment type="caution">
    <text evidence="1">The sequence shown here is derived from an EMBL/GenBank/DDBJ whole genome shotgun (WGS) entry which is preliminary data.</text>
</comment>
<proteinExistence type="predicted"/>
<name>A0A699ZYW2_HAELA</name>
<reference evidence="1 2" key="1">
    <citation type="submission" date="2020-02" db="EMBL/GenBank/DDBJ databases">
        <title>Draft genome sequence of Haematococcus lacustris strain NIES-144.</title>
        <authorList>
            <person name="Morimoto D."/>
            <person name="Nakagawa S."/>
            <person name="Yoshida T."/>
            <person name="Sawayama S."/>
        </authorList>
    </citation>
    <scope>NUCLEOTIDE SEQUENCE [LARGE SCALE GENOMIC DNA]</scope>
    <source>
        <strain evidence="1 2">NIES-144</strain>
    </source>
</reference>
<organism evidence="1 2">
    <name type="scientific">Haematococcus lacustris</name>
    <name type="common">Green alga</name>
    <name type="synonym">Haematococcus pluvialis</name>
    <dbReference type="NCBI Taxonomy" id="44745"/>
    <lineage>
        <taxon>Eukaryota</taxon>
        <taxon>Viridiplantae</taxon>
        <taxon>Chlorophyta</taxon>
        <taxon>core chlorophytes</taxon>
        <taxon>Chlorophyceae</taxon>
        <taxon>CS clade</taxon>
        <taxon>Chlamydomonadales</taxon>
        <taxon>Haematococcaceae</taxon>
        <taxon>Haematococcus</taxon>
    </lineage>
</organism>
<dbReference type="AlphaFoldDB" id="A0A699ZYW2"/>
<gene>
    <name evidence="1" type="ORF">HaLaN_22819</name>
</gene>
<dbReference type="Proteomes" id="UP000485058">
    <property type="component" value="Unassembled WGS sequence"/>
</dbReference>
<dbReference type="SUPFAM" id="SSF50685">
    <property type="entry name" value="Barwin-like endoglucanases"/>
    <property type="match status" value="1"/>
</dbReference>
<accession>A0A699ZYW2</accession>
<keyword evidence="2" id="KW-1185">Reference proteome</keyword>
<protein>
    <submittedName>
        <fullName evidence="1">Expansin-like EG45 domain-containing protein</fullName>
    </submittedName>
</protein>